<keyword evidence="4 9" id="KW-0677">Repeat</keyword>
<evidence type="ECO:0000259" key="10">
    <source>
        <dbReference type="PROSITE" id="PS51051"/>
    </source>
</evidence>
<evidence type="ECO:0000256" key="8">
    <source>
        <dbReference type="PROSITE-ProRule" id="PRU00377"/>
    </source>
</evidence>
<dbReference type="PROSITE" id="PS51051">
    <property type="entry name" value="DSL"/>
    <property type="match status" value="1"/>
</dbReference>
<dbReference type="OrthoDB" id="283575at2759"/>
<comment type="caution">
    <text evidence="11">The sequence shown here is derived from an EMBL/GenBank/DDBJ whole genome shotgun (WGS) entry which is preliminary data.</text>
</comment>
<dbReference type="Gene3D" id="2.60.40.3510">
    <property type="match status" value="1"/>
</dbReference>
<evidence type="ECO:0000256" key="4">
    <source>
        <dbReference type="ARBA" id="ARBA00022737"/>
    </source>
</evidence>
<evidence type="ECO:0000256" key="9">
    <source>
        <dbReference type="RuleBase" id="RU280815"/>
    </source>
</evidence>
<protein>
    <recommendedName>
        <fullName evidence="9">Delta-like protein</fullName>
    </recommendedName>
</protein>
<keyword evidence="9" id="KW-0472">Membrane</keyword>
<keyword evidence="9" id="KW-0732">Signal</keyword>
<dbReference type="GO" id="GO:0007219">
    <property type="term" value="P:Notch signaling pathway"/>
    <property type="evidence" value="ECO:0007669"/>
    <property type="project" value="InterPro"/>
</dbReference>
<evidence type="ECO:0000256" key="1">
    <source>
        <dbReference type="ARBA" id="ARBA00022473"/>
    </source>
</evidence>
<evidence type="ECO:0000256" key="2">
    <source>
        <dbReference type="ARBA" id="ARBA00022536"/>
    </source>
</evidence>
<keyword evidence="6 8" id="KW-1015">Disulfide bond</keyword>
<keyword evidence="3 9" id="KW-0812">Transmembrane</keyword>
<evidence type="ECO:0000256" key="6">
    <source>
        <dbReference type="ARBA" id="ARBA00023157"/>
    </source>
</evidence>
<dbReference type="Proteomes" id="UP000245119">
    <property type="component" value="Linkage Group LG8"/>
</dbReference>
<dbReference type="Pfam" id="PF07657">
    <property type="entry name" value="MNNL"/>
    <property type="match status" value="1"/>
</dbReference>
<name>A0A2T7NXF3_POMCA</name>
<dbReference type="InterPro" id="IPR001774">
    <property type="entry name" value="DSL"/>
</dbReference>
<organism evidence="11 12">
    <name type="scientific">Pomacea canaliculata</name>
    <name type="common">Golden apple snail</name>
    <dbReference type="NCBI Taxonomy" id="400727"/>
    <lineage>
        <taxon>Eukaryota</taxon>
        <taxon>Metazoa</taxon>
        <taxon>Spiralia</taxon>
        <taxon>Lophotrochozoa</taxon>
        <taxon>Mollusca</taxon>
        <taxon>Gastropoda</taxon>
        <taxon>Caenogastropoda</taxon>
        <taxon>Architaenioglossa</taxon>
        <taxon>Ampullarioidea</taxon>
        <taxon>Ampullariidae</taxon>
        <taxon>Pomacea</taxon>
    </lineage>
</organism>
<gene>
    <name evidence="11" type="ORF">C0Q70_13504</name>
</gene>
<keyword evidence="2 9" id="KW-0245">EGF-like domain</keyword>
<comment type="function">
    <text evidence="9">Putative Notch ligand involved in the mediation of Notch signaling.</text>
</comment>
<evidence type="ECO:0000256" key="3">
    <source>
        <dbReference type="ARBA" id="ARBA00022692"/>
    </source>
</evidence>
<evidence type="ECO:0000256" key="5">
    <source>
        <dbReference type="ARBA" id="ARBA00022989"/>
    </source>
</evidence>
<feature type="domain" description="DSL" evidence="10">
    <location>
        <begin position="166"/>
        <end position="210"/>
    </location>
</feature>
<keyword evidence="1 9" id="KW-0217">Developmental protein</keyword>
<evidence type="ECO:0000313" key="11">
    <source>
        <dbReference type="EMBL" id="PVD25841.1"/>
    </source>
</evidence>
<accession>A0A2T7NXF3</accession>
<dbReference type="Gene3D" id="2.10.25.140">
    <property type="match status" value="1"/>
</dbReference>
<dbReference type="STRING" id="400727.A0A2T7NXF3"/>
<evidence type="ECO:0000256" key="7">
    <source>
        <dbReference type="ARBA" id="ARBA00023180"/>
    </source>
</evidence>
<dbReference type="InterPro" id="IPR011651">
    <property type="entry name" value="Notch_ligand_N"/>
</dbReference>
<proteinExistence type="predicted"/>
<dbReference type="AlphaFoldDB" id="A0A2T7NXF3"/>
<reference evidence="11 12" key="1">
    <citation type="submission" date="2018-04" db="EMBL/GenBank/DDBJ databases">
        <title>The genome of golden apple snail Pomacea canaliculata provides insight into stress tolerance and invasive adaptation.</title>
        <authorList>
            <person name="Liu C."/>
            <person name="Liu B."/>
            <person name="Ren Y."/>
            <person name="Zhang Y."/>
            <person name="Wang H."/>
            <person name="Li S."/>
            <person name="Jiang F."/>
            <person name="Yin L."/>
            <person name="Zhang G."/>
            <person name="Qian W."/>
            <person name="Fan W."/>
        </authorList>
    </citation>
    <scope>NUCLEOTIDE SEQUENCE [LARGE SCALE GENOMIC DNA]</scope>
    <source>
        <strain evidence="11">SZHN2017</strain>
        <tissue evidence="11">Muscle</tissue>
    </source>
</reference>
<dbReference type="SMART" id="SM00051">
    <property type="entry name" value="DSL"/>
    <property type="match status" value="1"/>
</dbReference>
<keyword evidence="12" id="KW-1185">Reference proteome</keyword>
<keyword evidence="5 9" id="KW-1133">Transmembrane helix</keyword>
<dbReference type="FunFam" id="2.10.25.140:FF:000001">
    <property type="entry name" value="Delta-like protein"/>
    <property type="match status" value="1"/>
</dbReference>
<dbReference type="GO" id="GO:0016020">
    <property type="term" value="C:membrane"/>
    <property type="evidence" value="ECO:0007669"/>
    <property type="project" value="UniProtKB-SubCell"/>
</dbReference>
<feature type="disulfide bond" evidence="8">
    <location>
        <begin position="201"/>
        <end position="210"/>
    </location>
</feature>
<comment type="subcellular location">
    <subcellularLocation>
        <location evidence="9">Membrane</location>
        <topology evidence="9">Single-pass type I membrane protein</topology>
    </subcellularLocation>
</comment>
<dbReference type="EMBL" id="PZQS01000008">
    <property type="protein sequence ID" value="PVD25841.1"/>
    <property type="molecule type" value="Genomic_DNA"/>
</dbReference>
<evidence type="ECO:0000313" key="12">
    <source>
        <dbReference type="Proteomes" id="UP000245119"/>
    </source>
</evidence>
<feature type="disulfide bond" evidence="8">
    <location>
        <begin position="168"/>
        <end position="177"/>
    </location>
</feature>
<feature type="disulfide bond" evidence="8">
    <location>
        <begin position="181"/>
        <end position="193"/>
    </location>
</feature>
<dbReference type="Pfam" id="PF01414">
    <property type="entry name" value="DSL"/>
    <property type="match status" value="1"/>
</dbReference>
<sequence>MHHQVRGSGVFELNLQSFRNEKGVNVDGNCCNGYRSEGVCSATCRTFFRVCLTHYQAAIATEPNPTCTFADYTTPVVAENSVNFSVRTDLPMSNPMRFRIEEYSWPGDFSLIIEAWHDTTLTGPTTGSPRELISRLAVQRSASAGADWYNSRYATRSTELWYSYRFVCEDNYYGARCEDLCRPRDDQFGHYYCSDNGTKICKDGWQGEYCDRGE</sequence>
<keyword evidence="7" id="KW-0325">Glycoprotein</keyword>